<dbReference type="STRING" id="78245.Xaut_4480"/>
<proteinExistence type="predicted"/>
<dbReference type="eggNOG" id="COG4675">
    <property type="taxonomic scope" value="Bacteria"/>
</dbReference>
<evidence type="ECO:0000313" key="4">
    <source>
        <dbReference type="Proteomes" id="UP000002417"/>
    </source>
</evidence>
<dbReference type="Pfam" id="PF07484">
    <property type="entry name" value="Collar"/>
    <property type="match status" value="1"/>
</dbReference>
<protein>
    <submittedName>
        <fullName evidence="3">Tail Collar domain protein</fullName>
    </submittedName>
</protein>
<reference evidence="3 4" key="1">
    <citation type="submission" date="2007-07" db="EMBL/GenBank/DDBJ databases">
        <title>Complete sequence of chromosome of Xanthobacter autotrophicus Py2.</title>
        <authorList>
            <consortium name="US DOE Joint Genome Institute"/>
            <person name="Copeland A."/>
            <person name="Lucas S."/>
            <person name="Lapidus A."/>
            <person name="Barry K."/>
            <person name="Glavina del Rio T."/>
            <person name="Hammon N."/>
            <person name="Israni S."/>
            <person name="Dalin E."/>
            <person name="Tice H."/>
            <person name="Pitluck S."/>
            <person name="Sims D."/>
            <person name="Brettin T."/>
            <person name="Bruce D."/>
            <person name="Detter J.C."/>
            <person name="Han C."/>
            <person name="Tapia R."/>
            <person name="Brainard J."/>
            <person name="Schmutz J."/>
            <person name="Larimer F."/>
            <person name="Land M."/>
            <person name="Hauser L."/>
            <person name="Kyrpides N."/>
            <person name="Kim E."/>
            <person name="Ensigns S.A."/>
            <person name="Richardson P."/>
        </authorList>
    </citation>
    <scope>NUCLEOTIDE SEQUENCE [LARGE SCALE GENOMIC DNA]</scope>
    <source>
        <strain evidence="4">ATCC BAA-1158 / Py2</strain>
    </source>
</reference>
<dbReference type="AlphaFoldDB" id="A7INV5"/>
<evidence type="ECO:0000313" key="3">
    <source>
        <dbReference type="EMBL" id="ABS69701.1"/>
    </source>
</evidence>
<dbReference type="InterPro" id="IPR037053">
    <property type="entry name" value="Phage_tail_collar_dom_sf"/>
</dbReference>
<dbReference type="EMBL" id="CP000781">
    <property type="protein sequence ID" value="ABS69701.1"/>
    <property type="molecule type" value="Genomic_DNA"/>
</dbReference>
<name>A7INV5_XANP2</name>
<feature type="region of interest" description="Disordered" evidence="1">
    <location>
        <begin position="1"/>
        <end position="25"/>
    </location>
</feature>
<keyword evidence="4" id="KW-1185">Reference proteome</keyword>
<sequence length="492" mass="49737">MDRITGTNTADLGGGKRGFRGRDTNAGLPGTRLTAGWANAVQEELLAVIEEGGLVPSDADRAQIAEVLRRLVQQGIWTYAAAGGTANALTLAVTPAPTLATGLSLLIKVATSNTGAATLNINGGGALAIVRRDGSALQAGDLPAGGMVQISYDGAAWQLVHTPQSGATGLPILPYVAATGSANALVATFAPALPQLGNGLAIEVKIAATNTGAATINVNALGAKSVLRSDGSALRAGDMVAGQVALMIYDGAAFRCAGVSPPRGEIIYVAAAGTGDIITAAPTPALVSYFEGLMLSLKVLADNTGGATINVSTLGAKSILRRDGTAVIAGDLVAGEMVVLVYDGASFRLLQSGRPRPGTIAMWPASTPPSGALVRNGATLSRTVYASLFAVIGTTFGAGDGATTFGVPNDLGIFVRGWDNGRGYDTGRVFGSEQADDNKSHDHARQTVSGVFTAGGAGFALQDSGSTTQRVASSGGAEARPKNRAYLPIIYF</sequence>
<feature type="domain" description="Phage tail collar" evidence="2">
    <location>
        <begin position="358"/>
        <end position="414"/>
    </location>
</feature>
<evidence type="ECO:0000256" key="1">
    <source>
        <dbReference type="SAM" id="MobiDB-lite"/>
    </source>
</evidence>
<dbReference type="SUPFAM" id="SSF88874">
    <property type="entry name" value="Receptor-binding domain of short tail fibre protein gp12"/>
    <property type="match status" value="1"/>
</dbReference>
<gene>
    <name evidence="3" type="ordered locus">Xaut_4480</name>
</gene>
<feature type="compositionally biased region" description="Polar residues" evidence="1">
    <location>
        <begin position="1"/>
        <end position="10"/>
    </location>
</feature>
<dbReference type="Proteomes" id="UP000002417">
    <property type="component" value="Chromosome"/>
</dbReference>
<organism evidence="3 4">
    <name type="scientific">Xanthobacter autotrophicus (strain ATCC BAA-1158 / Py2)</name>
    <dbReference type="NCBI Taxonomy" id="78245"/>
    <lineage>
        <taxon>Bacteria</taxon>
        <taxon>Pseudomonadati</taxon>
        <taxon>Pseudomonadota</taxon>
        <taxon>Alphaproteobacteria</taxon>
        <taxon>Hyphomicrobiales</taxon>
        <taxon>Xanthobacteraceae</taxon>
        <taxon>Xanthobacter</taxon>
    </lineage>
</organism>
<accession>A7INV5</accession>
<dbReference type="Gene3D" id="3.90.1340.10">
    <property type="entry name" value="Phage tail collar domain"/>
    <property type="match status" value="1"/>
</dbReference>
<dbReference type="InterPro" id="IPR011083">
    <property type="entry name" value="Phage_tail_collar_dom"/>
</dbReference>
<evidence type="ECO:0000259" key="2">
    <source>
        <dbReference type="Pfam" id="PF07484"/>
    </source>
</evidence>
<dbReference type="KEGG" id="xau:Xaut_4480"/>
<dbReference type="HOGENOM" id="CLU_629619_0_0_5"/>